<organism evidence="3">
    <name type="scientific">Oikopleura dioica</name>
    <name type="common">Tunicate</name>
    <dbReference type="NCBI Taxonomy" id="34765"/>
    <lineage>
        <taxon>Eukaryota</taxon>
        <taxon>Metazoa</taxon>
        <taxon>Chordata</taxon>
        <taxon>Tunicata</taxon>
        <taxon>Appendicularia</taxon>
        <taxon>Copelata</taxon>
        <taxon>Oikopleuridae</taxon>
        <taxon>Oikopleura</taxon>
    </lineage>
</organism>
<dbReference type="AlphaFoldDB" id="E4Z381"/>
<evidence type="ECO:0000313" key="3">
    <source>
        <dbReference type="EMBL" id="CBY42159.1"/>
    </source>
</evidence>
<proteinExistence type="predicted"/>
<keyword evidence="1" id="KW-0175">Coiled coil</keyword>
<name>E4Z381_OIKDI</name>
<evidence type="ECO:0000256" key="2">
    <source>
        <dbReference type="SAM" id="MobiDB-lite"/>
    </source>
</evidence>
<feature type="region of interest" description="Disordered" evidence="2">
    <location>
        <begin position="225"/>
        <end position="244"/>
    </location>
</feature>
<sequence>MARCRIEYVLGNLVDNFSEDPPESRVARVKKDFLEYGLDLPQLQASDVGSAQAFLRCLALWRGKSPKENAAAKNTKEKRTNGVEERATAHVVVGPLEEAFVQRKDLDVLDVARDEPAQPEQPEDDFYVPGDDVPIDKILASQDEPVSDEKGNEEQELSTIEAEPDVEVEMVESLAVDNWATVEKATLRRVGSFSDMSNVDIRFRFPERDVDGELQIDEDALEDGELVSEDEKSTKSDVREETPKVEPYAPFFRTIDKNESRRCKTAFDKNTTVEEDFFAEEREKKKKFREMQKVKHELQVSRKKAEEERIRREMAAQNAEITDLTGSEPNSRDDTRPFCKVPPTKILFNKQRSSSSRTPSSTTFIGKPITVQVPRQNVSPMRGLHRFVDGLSKPILGDSASPVPSESFHPSPFQFNHRPEQHFATPNVRPIKETVFKEQPDQTNIRLNFDAFEILLKDPFRFHNIEFGDSRCHLFKKANDSDADLYPNAEFFTARFQGIDHKFCRLVINYLEDCTLPNSCYRRDCSIHVWKQYEIEHKRDSFKKKTHVDYRISRSAAGLNHPVKIGSTSEVTISASDVFNFNGYVAKHMPNTDTNDCVKTILGRPVPLIIIHALVSLRGAIKSASIEDWREIALELDIITAWPTPFGGKTFSMPMVDGMKSFTREEYANLLGHVVRELSQFYS</sequence>
<feature type="coiled-coil region" evidence="1">
    <location>
        <begin position="288"/>
        <end position="320"/>
    </location>
</feature>
<gene>
    <name evidence="3" type="ORF">GSOID_T00025830001</name>
</gene>
<evidence type="ECO:0000256" key="1">
    <source>
        <dbReference type="SAM" id="Coils"/>
    </source>
</evidence>
<reference evidence="3" key="1">
    <citation type="journal article" date="2010" name="Science">
        <title>Plasticity of animal genome architecture unmasked by rapid evolution of a pelagic tunicate.</title>
        <authorList>
            <person name="Denoeud F."/>
            <person name="Henriet S."/>
            <person name="Mungpakdee S."/>
            <person name="Aury J.M."/>
            <person name="Da Silva C."/>
            <person name="Brinkmann H."/>
            <person name="Mikhaleva J."/>
            <person name="Olsen L.C."/>
            <person name="Jubin C."/>
            <person name="Canestro C."/>
            <person name="Bouquet J.M."/>
            <person name="Danks G."/>
            <person name="Poulain J."/>
            <person name="Campsteijn C."/>
            <person name="Adamski M."/>
            <person name="Cross I."/>
            <person name="Yadetie F."/>
            <person name="Muffato M."/>
            <person name="Louis A."/>
            <person name="Butcher S."/>
            <person name="Tsagkogeorga G."/>
            <person name="Konrad A."/>
            <person name="Singh S."/>
            <person name="Jensen M.F."/>
            <person name="Cong E.H."/>
            <person name="Eikeseth-Otteraa H."/>
            <person name="Noel B."/>
            <person name="Anthouard V."/>
            <person name="Porcel B.M."/>
            <person name="Kachouri-Lafond R."/>
            <person name="Nishino A."/>
            <person name="Ugolini M."/>
            <person name="Chourrout P."/>
            <person name="Nishida H."/>
            <person name="Aasland R."/>
            <person name="Huzurbazar S."/>
            <person name="Westhof E."/>
            <person name="Delsuc F."/>
            <person name="Lehrach H."/>
            <person name="Reinhardt R."/>
            <person name="Weissenbach J."/>
            <person name="Roy S.W."/>
            <person name="Artiguenave F."/>
            <person name="Postlethwait J.H."/>
            <person name="Manak J.R."/>
            <person name="Thompson E.M."/>
            <person name="Jaillon O."/>
            <person name="Du Pasquier L."/>
            <person name="Boudinot P."/>
            <person name="Liberles D.A."/>
            <person name="Volff J.N."/>
            <person name="Philippe H."/>
            <person name="Lenhard B."/>
            <person name="Roest Crollius H."/>
            <person name="Wincker P."/>
            <person name="Chourrout D."/>
        </authorList>
    </citation>
    <scope>NUCLEOTIDE SEQUENCE [LARGE SCALE GENOMIC DNA]</scope>
</reference>
<protein>
    <submittedName>
        <fullName evidence="3">Uncharacterized protein</fullName>
    </submittedName>
</protein>
<dbReference type="Proteomes" id="UP000011014">
    <property type="component" value="Unassembled WGS sequence"/>
</dbReference>
<feature type="compositionally biased region" description="Basic and acidic residues" evidence="2">
    <location>
        <begin position="229"/>
        <end position="244"/>
    </location>
</feature>
<dbReference type="EMBL" id="FN656918">
    <property type="protein sequence ID" value="CBY42159.1"/>
    <property type="molecule type" value="Genomic_DNA"/>
</dbReference>
<accession>E4Z381</accession>